<feature type="domain" description="FZ" evidence="2">
    <location>
        <begin position="47"/>
        <end position="113"/>
    </location>
</feature>
<dbReference type="Proteomes" id="UP000011087">
    <property type="component" value="Unassembled WGS sequence"/>
</dbReference>
<sequence>MANCSRPTENKFCRITADVCAYPGGDNEAYMAVRSLAIYRMKNDDYCIQVFSRFVCGLYFPLCRYRITVPLCWDSCYTAFKSCAASSGDKIATARCSDFVMSGQVAAQTCVNGVDTVPV</sequence>
<name>L1J244_GUITC</name>
<accession>L1J244</accession>
<reference evidence="5" key="2">
    <citation type="submission" date="2012-11" db="EMBL/GenBank/DDBJ databases">
        <authorList>
            <person name="Kuo A."/>
            <person name="Curtis B.A."/>
            <person name="Tanifuji G."/>
            <person name="Burki F."/>
            <person name="Gruber A."/>
            <person name="Irimia M."/>
            <person name="Maruyama S."/>
            <person name="Arias M.C."/>
            <person name="Ball S.G."/>
            <person name="Gile G.H."/>
            <person name="Hirakawa Y."/>
            <person name="Hopkins J.F."/>
            <person name="Rensing S.A."/>
            <person name="Schmutz J."/>
            <person name="Symeonidi A."/>
            <person name="Elias M."/>
            <person name="Eveleigh R.J."/>
            <person name="Herman E.K."/>
            <person name="Klute M.J."/>
            <person name="Nakayama T."/>
            <person name="Obornik M."/>
            <person name="Reyes-Prieto A."/>
            <person name="Armbrust E.V."/>
            <person name="Aves S.J."/>
            <person name="Beiko R.G."/>
            <person name="Coutinho P."/>
            <person name="Dacks J.B."/>
            <person name="Durnford D.G."/>
            <person name="Fast N.M."/>
            <person name="Green B.R."/>
            <person name="Grisdale C."/>
            <person name="Hempe F."/>
            <person name="Henrissat B."/>
            <person name="Hoppner M.P."/>
            <person name="Ishida K.-I."/>
            <person name="Kim E."/>
            <person name="Koreny L."/>
            <person name="Kroth P.G."/>
            <person name="Liu Y."/>
            <person name="Malik S.-B."/>
            <person name="Maier U.G."/>
            <person name="McRose D."/>
            <person name="Mock T."/>
            <person name="Neilson J.A."/>
            <person name="Onodera N.T."/>
            <person name="Poole A.M."/>
            <person name="Pritham E.J."/>
            <person name="Richards T.A."/>
            <person name="Rocap G."/>
            <person name="Roy S.W."/>
            <person name="Sarai C."/>
            <person name="Schaack S."/>
            <person name="Shirato S."/>
            <person name="Slamovits C.H."/>
            <person name="Spencer D.F."/>
            <person name="Suzuki S."/>
            <person name="Worden A.Z."/>
            <person name="Zauner S."/>
            <person name="Barry K."/>
            <person name="Bell C."/>
            <person name="Bharti A.K."/>
            <person name="Crow J.A."/>
            <person name="Grimwood J."/>
            <person name="Kramer R."/>
            <person name="Lindquist E."/>
            <person name="Lucas S."/>
            <person name="Salamov A."/>
            <person name="McFadden G.I."/>
            <person name="Lane C.E."/>
            <person name="Keeling P.J."/>
            <person name="Gray M.W."/>
            <person name="Grigoriev I.V."/>
            <person name="Archibald J.M."/>
        </authorList>
    </citation>
    <scope>NUCLEOTIDE SEQUENCE</scope>
    <source>
        <strain evidence="5">CCMP2712</strain>
    </source>
</reference>
<dbReference type="InterPro" id="IPR036790">
    <property type="entry name" value="Frizzled_dom_sf"/>
</dbReference>
<organism evidence="3">
    <name type="scientific">Guillardia theta (strain CCMP2712)</name>
    <name type="common">Cryptophyte</name>
    <dbReference type="NCBI Taxonomy" id="905079"/>
    <lineage>
        <taxon>Eukaryota</taxon>
        <taxon>Cryptophyceae</taxon>
        <taxon>Pyrenomonadales</taxon>
        <taxon>Geminigeraceae</taxon>
        <taxon>Guillardia</taxon>
    </lineage>
</organism>
<dbReference type="Gene3D" id="1.10.2000.10">
    <property type="entry name" value="Frizzled cysteine-rich domain"/>
    <property type="match status" value="1"/>
</dbReference>
<dbReference type="PROSITE" id="PS50038">
    <property type="entry name" value="FZ"/>
    <property type="match status" value="1"/>
</dbReference>
<dbReference type="EnsemblProtists" id="EKX42165">
    <property type="protein sequence ID" value="EKX42165"/>
    <property type="gene ID" value="GUITHDRAFT_111733"/>
</dbReference>
<evidence type="ECO:0000256" key="1">
    <source>
        <dbReference type="ARBA" id="ARBA00023157"/>
    </source>
</evidence>
<dbReference type="AlphaFoldDB" id="L1J244"/>
<dbReference type="KEGG" id="gtt:GUITHDRAFT_111733"/>
<dbReference type="SUPFAM" id="SSF63501">
    <property type="entry name" value="Frizzled cysteine-rich domain"/>
    <property type="match status" value="1"/>
</dbReference>
<dbReference type="EMBL" id="JH993018">
    <property type="protein sequence ID" value="EKX42165.1"/>
    <property type="molecule type" value="Genomic_DNA"/>
</dbReference>
<dbReference type="InterPro" id="IPR020067">
    <property type="entry name" value="Frizzled_dom"/>
</dbReference>
<proteinExistence type="predicted"/>
<dbReference type="PaxDb" id="55529-EKX42165"/>
<keyword evidence="1" id="KW-1015">Disulfide bond</keyword>
<evidence type="ECO:0000259" key="2">
    <source>
        <dbReference type="PROSITE" id="PS50038"/>
    </source>
</evidence>
<evidence type="ECO:0000313" key="5">
    <source>
        <dbReference type="Proteomes" id="UP000011087"/>
    </source>
</evidence>
<protein>
    <recommendedName>
        <fullName evidence="2">FZ domain-containing protein</fullName>
    </recommendedName>
</protein>
<gene>
    <name evidence="3" type="ORF">GUITHDRAFT_111733</name>
</gene>
<evidence type="ECO:0000313" key="3">
    <source>
        <dbReference type="EMBL" id="EKX42165.1"/>
    </source>
</evidence>
<dbReference type="HOGENOM" id="CLU_2065952_0_0_1"/>
<reference evidence="3 5" key="1">
    <citation type="journal article" date="2012" name="Nature">
        <title>Algal genomes reveal evolutionary mosaicism and the fate of nucleomorphs.</title>
        <authorList>
            <consortium name="DOE Joint Genome Institute"/>
            <person name="Curtis B.A."/>
            <person name="Tanifuji G."/>
            <person name="Burki F."/>
            <person name="Gruber A."/>
            <person name="Irimia M."/>
            <person name="Maruyama S."/>
            <person name="Arias M.C."/>
            <person name="Ball S.G."/>
            <person name="Gile G.H."/>
            <person name="Hirakawa Y."/>
            <person name="Hopkins J.F."/>
            <person name="Kuo A."/>
            <person name="Rensing S.A."/>
            <person name="Schmutz J."/>
            <person name="Symeonidi A."/>
            <person name="Elias M."/>
            <person name="Eveleigh R.J."/>
            <person name="Herman E.K."/>
            <person name="Klute M.J."/>
            <person name="Nakayama T."/>
            <person name="Obornik M."/>
            <person name="Reyes-Prieto A."/>
            <person name="Armbrust E.V."/>
            <person name="Aves S.J."/>
            <person name="Beiko R.G."/>
            <person name="Coutinho P."/>
            <person name="Dacks J.B."/>
            <person name="Durnford D.G."/>
            <person name="Fast N.M."/>
            <person name="Green B.R."/>
            <person name="Grisdale C.J."/>
            <person name="Hempel F."/>
            <person name="Henrissat B."/>
            <person name="Hoppner M.P."/>
            <person name="Ishida K."/>
            <person name="Kim E."/>
            <person name="Koreny L."/>
            <person name="Kroth P.G."/>
            <person name="Liu Y."/>
            <person name="Malik S.B."/>
            <person name="Maier U.G."/>
            <person name="McRose D."/>
            <person name="Mock T."/>
            <person name="Neilson J.A."/>
            <person name="Onodera N.T."/>
            <person name="Poole A.M."/>
            <person name="Pritham E.J."/>
            <person name="Richards T.A."/>
            <person name="Rocap G."/>
            <person name="Roy S.W."/>
            <person name="Sarai C."/>
            <person name="Schaack S."/>
            <person name="Shirato S."/>
            <person name="Slamovits C.H."/>
            <person name="Spencer D.F."/>
            <person name="Suzuki S."/>
            <person name="Worden A.Z."/>
            <person name="Zauner S."/>
            <person name="Barry K."/>
            <person name="Bell C."/>
            <person name="Bharti A.K."/>
            <person name="Crow J.A."/>
            <person name="Grimwood J."/>
            <person name="Kramer R."/>
            <person name="Lindquist E."/>
            <person name="Lucas S."/>
            <person name="Salamov A."/>
            <person name="McFadden G.I."/>
            <person name="Lane C.E."/>
            <person name="Keeling P.J."/>
            <person name="Gray M.W."/>
            <person name="Grigoriev I.V."/>
            <person name="Archibald J.M."/>
        </authorList>
    </citation>
    <scope>NUCLEOTIDE SEQUENCE</scope>
    <source>
        <strain evidence="3 5">CCMP2712</strain>
    </source>
</reference>
<reference evidence="4" key="3">
    <citation type="submission" date="2015-06" db="UniProtKB">
        <authorList>
            <consortium name="EnsemblProtists"/>
        </authorList>
    </citation>
    <scope>IDENTIFICATION</scope>
</reference>
<evidence type="ECO:0000313" key="4">
    <source>
        <dbReference type="EnsemblProtists" id="EKX42165"/>
    </source>
</evidence>
<keyword evidence="5" id="KW-1185">Reference proteome</keyword>
<dbReference type="RefSeq" id="XP_005829145.1">
    <property type="nucleotide sequence ID" value="XM_005829088.1"/>
</dbReference>
<dbReference type="GeneID" id="17298854"/>